<dbReference type="InterPro" id="IPR001554">
    <property type="entry name" value="Glyco_hydro_14"/>
</dbReference>
<evidence type="ECO:0000256" key="3">
    <source>
        <dbReference type="ARBA" id="ARBA00023326"/>
    </source>
</evidence>
<comment type="caution">
    <text evidence="6">The sequence shown here is derived from an EMBL/GenBank/DDBJ whole genome shotgun (WGS) entry which is preliminary data.</text>
</comment>
<evidence type="ECO:0000256" key="1">
    <source>
        <dbReference type="ARBA" id="ARBA00005652"/>
    </source>
</evidence>
<dbReference type="Gene3D" id="3.20.20.80">
    <property type="entry name" value="Glycosidases"/>
    <property type="match status" value="2"/>
</dbReference>
<proteinExistence type="inferred from homology"/>
<protein>
    <recommendedName>
        <fullName evidence="5">Beta-amylase</fullName>
        <ecNumber evidence="5">3.2.1.2</ecNumber>
    </recommendedName>
</protein>
<reference evidence="6" key="1">
    <citation type="submission" date="2020-06" db="EMBL/GenBank/DDBJ databases">
        <authorList>
            <person name="Li T."/>
            <person name="Hu X."/>
            <person name="Zhang T."/>
            <person name="Song X."/>
            <person name="Zhang H."/>
            <person name="Dai N."/>
            <person name="Sheng W."/>
            <person name="Hou X."/>
            <person name="Wei L."/>
        </authorList>
    </citation>
    <scope>NUCLEOTIDE SEQUENCE</scope>
    <source>
        <strain evidence="6">G02</strain>
        <tissue evidence="6">Leaf</tissue>
    </source>
</reference>
<comment type="catalytic activity">
    <reaction evidence="5">
        <text>Hydrolysis of (1-&gt;4)-alpha-D-glucosidic linkages in polysaccharides so as to remove successive maltose units from the non-reducing ends of the chains.</text>
        <dbReference type="EC" id="3.2.1.2"/>
    </reaction>
</comment>
<organism evidence="6">
    <name type="scientific">Sesamum radiatum</name>
    <name type="common">Black benniseed</name>
    <dbReference type="NCBI Taxonomy" id="300843"/>
    <lineage>
        <taxon>Eukaryota</taxon>
        <taxon>Viridiplantae</taxon>
        <taxon>Streptophyta</taxon>
        <taxon>Embryophyta</taxon>
        <taxon>Tracheophyta</taxon>
        <taxon>Spermatophyta</taxon>
        <taxon>Magnoliopsida</taxon>
        <taxon>eudicotyledons</taxon>
        <taxon>Gunneridae</taxon>
        <taxon>Pentapetalae</taxon>
        <taxon>asterids</taxon>
        <taxon>lamiids</taxon>
        <taxon>Lamiales</taxon>
        <taxon>Pedaliaceae</taxon>
        <taxon>Sesamum</taxon>
    </lineage>
</organism>
<accession>A0AAW2KGF5</accession>
<evidence type="ECO:0000313" key="6">
    <source>
        <dbReference type="EMBL" id="KAL0305598.1"/>
    </source>
</evidence>
<dbReference type="PRINTS" id="PR00750">
    <property type="entry name" value="BETAAMYLASE"/>
</dbReference>
<keyword evidence="2 5" id="KW-0119">Carbohydrate metabolism</keyword>
<dbReference type="GO" id="GO:0000272">
    <property type="term" value="P:polysaccharide catabolic process"/>
    <property type="evidence" value="ECO:0007669"/>
    <property type="project" value="UniProtKB-KW"/>
</dbReference>
<gene>
    <name evidence="6" type="ORF">Sradi_5977100</name>
</gene>
<keyword evidence="3 5" id="KW-0624">Polysaccharide degradation</keyword>
<feature type="active site" description="Proton donor" evidence="4">
    <location>
        <position position="273"/>
    </location>
</feature>
<dbReference type="SUPFAM" id="SSF51445">
    <property type="entry name" value="(Trans)glycosidases"/>
    <property type="match status" value="1"/>
</dbReference>
<dbReference type="EMBL" id="JACGWJ010000028">
    <property type="protein sequence ID" value="KAL0305598.1"/>
    <property type="molecule type" value="Genomic_DNA"/>
</dbReference>
<reference evidence="6" key="2">
    <citation type="journal article" date="2024" name="Plant">
        <title>Genomic evolution and insights into agronomic trait innovations of Sesamum species.</title>
        <authorList>
            <person name="Miao H."/>
            <person name="Wang L."/>
            <person name="Qu L."/>
            <person name="Liu H."/>
            <person name="Sun Y."/>
            <person name="Le M."/>
            <person name="Wang Q."/>
            <person name="Wei S."/>
            <person name="Zheng Y."/>
            <person name="Lin W."/>
            <person name="Duan Y."/>
            <person name="Cao H."/>
            <person name="Xiong S."/>
            <person name="Wang X."/>
            <person name="Wei L."/>
            <person name="Li C."/>
            <person name="Ma Q."/>
            <person name="Ju M."/>
            <person name="Zhao R."/>
            <person name="Li G."/>
            <person name="Mu C."/>
            <person name="Tian Q."/>
            <person name="Mei H."/>
            <person name="Zhang T."/>
            <person name="Gao T."/>
            <person name="Zhang H."/>
        </authorList>
    </citation>
    <scope>NUCLEOTIDE SEQUENCE</scope>
    <source>
        <strain evidence="6">G02</strain>
    </source>
</reference>
<dbReference type="EC" id="3.2.1.2" evidence="5"/>
<feature type="active site" description="Proton acceptor" evidence="4">
    <location>
        <position position="395"/>
    </location>
</feature>
<evidence type="ECO:0000256" key="2">
    <source>
        <dbReference type="ARBA" id="ARBA00023277"/>
    </source>
</evidence>
<dbReference type="PANTHER" id="PTHR31352">
    <property type="entry name" value="BETA-AMYLASE 1, CHLOROPLASTIC"/>
    <property type="match status" value="1"/>
</dbReference>
<dbReference type="PANTHER" id="PTHR31352:SF58">
    <property type="entry name" value="BETA-AMYLASE 2, CHLOROPLASTIC"/>
    <property type="match status" value="1"/>
</dbReference>
<evidence type="ECO:0000256" key="5">
    <source>
        <dbReference type="RuleBase" id="RU000509"/>
    </source>
</evidence>
<name>A0AAW2KGF5_SESRA</name>
<dbReference type="Pfam" id="PF01373">
    <property type="entry name" value="Glyco_hydro_14"/>
    <property type="match status" value="2"/>
</dbReference>
<dbReference type="AlphaFoldDB" id="A0AAW2KGF5"/>
<keyword evidence="5" id="KW-0378">Hydrolase</keyword>
<evidence type="ECO:0000256" key="4">
    <source>
        <dbReference type="PIRSR" id="PIRSR601554-1"/>
    </source>
</evidence>
<sequence length="465" mass="52435">MAISIPSPELPRSFAPLVAHSSASSVPLVAPLVISTKVGLGRRSTGKLSSVFKFCTPPRAMVGGSGQKFTDGIAISGNQQEVAGIIPQVQERDFTNTPYVPVYVKLPKGAINRECKLVDPDYLINQLKILKSIKVDGVKIDCWWGIVEARGPQQYNWGVYKEIFRIVRDLKFKLQVVMCFHECGNLGDDVHIPLPQWVIEIGSKNPDIFFTDKEGRRNQECLSWGVDSEPVLRGRRALQVYFDYMESFHVEFEEFFKNGVISEIEIGLGPCGELRYPSHPVKHGWKYPGIGEFQANIVFGGTPTVAKLPCIHWWYHSKSHAAEFTAGFYHKTGRNGYVPILLMLKKHKTALNLTGVELRTLDQYEEFPEALADPEDLVLEVLYNAWDIGIPIGAENALPCYGRQGFDKILQNVKPYDGPDEILSSFTYLWLSPDLVEGCHLREFERFVKQMHGKILSSYELIRVS</sequence>
<dbReference type="InterPro" id="IPR017853">
    <property type="entry name" value="GH"/>
</dbReference>
<dbReference type="GO" id="GO:0016161">
    <property type="term" value="F:beta-amylase activity"/>
    <property type="evidence" value="ECO:0007669"/>
    <property type="project" value="UniProtKB-EC"/>
</dbReference>
<keyword evidence="5" id="KW-0326">Glycosidase</keyword>
<comment type="similarity">
    <text evidence="1 5">Belongs to the glycosyl hydrolase 14 family.</text>
</comment>